<dbReference type="InterPro" id="IPR017853">
    <property type="entry name" value="GH"/>
</dbReference>
<keyword evidence="2 9" id="KW-0378">Hydrolase</keyword>
<dbReference type="GO" id="GO:0008422">
    <property type="term" value="F:beta-glucosidase activity"/>
    <property type="evidence" value="ECO:0007669"/>
    <property type="project" value="UniProtKB-EC"/>
</dbReference>
<evidence type="ECO:0000256" key="7">
    <source>
        <dbReference type="PIRSR" id="PIRSR617736-1"/>
    </source>
</evidence>
<keyword evidence="4" id="KW-0119">Carbohydrate metabolism</keyword>
<feature type="binding site" evidence="8">
    <location>
        <position position="301"/>
    </location>
    <ligand>
        <name>substrate</name>
    </ligand>
</feature>
<dbReference type="GO" id="GO:0005829">
    <property type="term" value="C:cytosol"/>
    <property type="evidence" value="ECO:0007669"/>
    <property type="project" value="TreeGrafter"/>
</dbReference>
<keyword evidence="5 9" id="KW-0326">Glycosidase</keyword>
<evidence type="ECO:0000256" key="5">
    <source>
        <dbReference type="ARBA" id="ARBA00023295"/>
    </source>
</evidence>
<dbReference type="AlphaFoldDB" id="A0A543IYZ6"/>
<keyword evidence="11" id="KW-1185">Reference proteome</keyword>
<dbReference type="PANTHER" id="PTHR10353:SF36">
    <property type="entry name" value="LP05116P"/>
    <property type="match status" value="1"/>
</dbReference>
<keyword evidence="6" id="KW-0624">Polysaccharide degradation</keyword>
<feature type="binding site" evidence="8">
    <location>
        <position position="164"/>
    </location>
    <ligand>
        <name>substrate</name>
    </ligand>
</feature>
<proteinExistence type="inferred from homology"/>
<name>A0A543IYZ6_9ACTN</name>
<dbReference type="PANTHER" id="PTHR10353">
    <property type="entry name" value="GLYCOSYL HYDROLASE"/>
    <property type="match status" value="1"/>
</dbReference>
<dbReference type="EMBL" id="VFPQ01000001">
    <property type="protein sequence ID" value="TQM75802.1"/>
    <property type="molecule type" value="Genomic_DNA"/>
</dbReference>
<evidence type="ECO:0000256" key="3">
    <source>
        <dbReference type="ARBA" id="ARBA00023001"/>
    </source>
</evidence>
<accession>A0A543IYZ6</accession>
<evidence type="ECO:0000256" key="8">
    <source>
        <dbReference type="PIRSR" id="PIRSR617736-2"/>
    </source>
</evidence>
<dbReference type="NCBIfam" id="TIGR03356">
    <property type="entry name" value="BGL"/>
    <property type="match status" value="1"/>
</dbReference>
<dbReference type="Proteomes" id="UP000319213">
    <property type="component" value="Unassembled WGS sequence"/>
</dbReference>
<dbReference type="SUPFAM" id="SSF51445">
    <property type="entry name" value="(Trans)glycosidases"/>
    <property type="match status" value="1"/>
</dbReference>
<evidence type="ECO:0000313" key="10">
    <source>
        <dbReference type="EMBL" id="TQM75802.1"/>
    </source>
</evidence>
<feature type="binding site" evidence="8">
    <location>
        <position position="398"/>
    </location>
    <ligand>
        <name>substrate</name>
    </ligand>
</feature>
<evidence type="ECO:0000256" key="2">
    <source>
        <dbReference type="ARBA" id="ARBA00022801"/>
    </source>
</evidence>
<keyword evidence="3" id="KW-0136">Cellulose degradation</keyword>
<feature type="active site" description="Nucleophile" evidence="7">
    <location>
        <position position="351"/>
    </location>
</feature>
<protein>
    <recommendedName>
        <fullName evidence="9">Beta-glucosidase</fullName>
        <ecNumber evidence="9">3.2.1.21</ecNumber>
    </recommendedName>
</protein>
<evidence type="ECO:0000256" key="1">
    <source>
        <dbReference type="ARBA" id="ARBA00010838"/>
    </source>
</evidence>
<dbReference type="InterPro" id="IPR017736">
    <property type="entry name" value="Glyco_hydro_1_beta-glucosidase"/>
</dbReference>
<comment type="caution">
    <text evidence="10">The sequence shown here is derived from an EMBL/GenBank/DDBJ whole genome shotgun (WGS) entry which is preliminary data.</text>
</comment>
<dbReference type="EC" id="3.2.1.21" evidence="9"/>
<sequence>MNATHRFPPGIILGAATSAYQIEGAVDADGRGPSVWDTFAATPGKVAGGDTGEPGADHYRRWAEDVELMAELGLQSYRFSIAWPRIRPDGTGPVNRKGLDFYRRLVDGLRERGIRPMATLFHWDLPQALQDKGGWENRDVASWFADYAQIMFDALDVADWITVNEPKTVVDAGYRHGIHAPGYRDDARAYVALHHLLLAHGLAVRALRASGGDRRIGPALNLSPVYPAADGPEAESAAQADAVRHADGLENRLYLDPILTGRYPEDALRWIAGRSPMPERIADGDLEIISAPIDMLGVQYYSPLYVTADGERAFRHPRSQAWWQEIHPEGLYDLLRRLARDYGNVPLVITENGMPAADEVDADGAVHDPYRVAFLRDHLDAVRRAVADGVRVVGYHVWSLLDNFEWAEGYRERWGIVYVDYPTQRRIPKDSALWYRDLIRDRVLG</sequence>
<dbReference type="Gene3D" id="3.20.20.80">
    <property type="entry name" value="Glycosidases"/>
    <property type="match status" value="1"/>
</dbReference>
<evidence type="ECO:0000256" key="6">
    <source>
        <dbReference type="ARBA" id="ARBA00023326"/>
    </source>
</evidence>
<evidence type="ECO:0000256" key="9">
    <source>
        <dbReference type="RuleBase" id="RU361175"/>
    </source>
</evidence>
<dbReference type="GO" id="GO:0030245">
    <property type="term" value="P:cellulose catabolic process"/>
    <property type="evidence" value="ECO:0007669"/>
    <property type="project" value="UniProtKB-KW"/>
</dbReference>
<feature type="binding site" evidence="8">
    <location>
        <position position="122"/>
    </location>
    <ligand>
        <name>substrate</name>
    </ligand>
</feature>
<dbReference type="Pfam" id="PF00232">
    <property type="entry name" value="Glyco_hydro_1"/>
    <property type="match status" value="1"/>
</dbReference>
<feature type="binding site" evidence="8">
    <location>
        <begin position="405"/>
        <end position="406"/>
    </location>
    <ligand>
        <name>substrate</name>
    </ligand>
</feature>
<comment type="similarity">
    <text evidence="1 9">Belongs to the glycosyl hydrolase 1 family.</text>
</comment>
<evidence type="ECO:0000313" key="11">
    <source>
        <dbReference type="Proteomes" id="UP000319213"/>
    </source>
</evidence>
<dbReference type="FunFam" id="3.20.20.80:FF:000004">
    <property type="entry name" value="Beta-glucosidase 6-phospho-beta-glucosidase"/>
    <property type="match status" value="1"/>
</dbReference>
<feature type="active site" description="Proton donor" evidence="7">
    <location>
        <position position="165"/>
    </location>
</feature>
<feature type="binding site" evidence="8">
    <location>
        <position position="21"/>
    </location>
    <ligand>
        <name>substrate</name>
    </ligand>
</feature>
<dbReference type="RefSeq" id="WP_211350246.1">
    <property type="nucleotide sequence ID" value="NZ_BMPV01000001.1"/>
</dbReference>
<comment type="catalytic activity">
    <reaction evidence="9">
        <text>Hydrolysis of terminal, non-reducing beta-D-glucosyl residues with release of beta-D-glucose.</text>
        <dbReference type="EC" id="3.2.1.21"/>
    </reaction>
</comment>
<organism evidence="10 11">
    <name type="scientific">Thermopolyspora flexuosa</name>
    <dbReference type="NCBI Taxonomy" id="103836"/>
    <lineage>
        <taxon>Bacteria</taxon>
        <taxon>Bacillati</taxon>
        <taxon>Actinomycetota</taxon>
        <taxon>Actinomycetes</taxon>
        <taxon>Streptosporangiales</taxon>
        <taxon>Streptosporangiaceae</taxon>
        <taxon>Thermopolyspora</taxon>
    </lineage>
</organism>
<evidence type="ECO:0000256" key="4">
    <source>
        <dbReference type="ARBA" id="ARBA00023277"/>
    </source>
</evidence>
<dbReference type="PRINTS" id="PR00131">
    <property type="entry name" value="GLHYDRLASE1"/>
</dbReference>
<reference evidence="10 11" key="1">
    <citation type="submission" date="2019-06" db="EMBL/GenBank/DDBJ databases">
        <title>Sequencing the genomes of 1000 actinobacteria strains.</title>
        <authorList>
            <person name="Klenk H.-P."/>
        </authorList>
    </citation>
    <scope>NUCLEOTIDE SEQUENCE [LARGE SCALE GENOMIC DNA]</scope>
    <source>
        <strain evidence="10 11">DSM 43186</strain>
    </source>
</reference>
<gene>
    <name evidence="10" type="ORF">FHX40_2520</name>
</gene>
<dbReference type="InterPro" id="IPR001360">
    <property type="entry name" value="Glyco_hydro_1"/>
</dbReference>